<dbReference type="AlphaFoldDB" id="A0A194X028"/>
<evidence type="ECO:0000256" key="5">
    <source>
        <dbReference type="ARBA" id="ARBA00023002"/>
    </source>
</evidence>
<evidence type="ECO:0000256" key="3">
    <source>
        <dbReference type="ARBA" id="ARBA00022617"/>
    </source>
</evidence>
<comment type="similarity">
    <text evidence="2 9">Belongs to the cytochrome P450 family.</text>
</comment>
<evidence type="ECO:0000256" key="1">
    <source>
        <dbReference type="ARBA" id="ARBA00001971"/>
    </source>
</evidence>
<dbReference type="Pfam" id="PF00067">
    <property type="entry name" value="p450"/>
    <property type="match status" value="1"/>
</dbReference>
<dbReference type="GO" id="GO:0020037">
    <property type="term" value="F:heme binding"/>
    <property type="evidence" value="ECO:0007669"/>
    <property type="project" value="InterPro"/>
</dbReference>
<protein>
    <submittedName>
        <fullName evidence="10">Cytochrome P450</fullName>
    </submittedName>
</protein>
<feature type="binding site" description="axial binding residue" evidence="8">
    <location>
        <position position="61"/>
    </location>
    <ligand>
        <name>heme</name>
        <dbReference type="ChEBI" id="CHEBI:30413"/>
    </ligand>
    <ligandPart>
        <name>Fe</name>
        <dbReference type="ChEBI" id="CHEBI:18248"/>
    </ligandPart>
</feature>
<sequence length="117" mass="13442">MTPDIFPSPGNLAKVLALVSLLPNIYKDPVSFHPERFLGDERFEDDDREALQPFHVGPRNCLGKNLAYTEMRLILARVIWNFDMELSEGGEGWLEGQRPFNLWDKGPLMVRLMVRKG</sequence>
<keyword evidence="11" id="KW-1185">Reference proteome</keyword>
<dbReference type="OrthoDB" id="1470350at2759"/>
<dbReference type="Gene3D" id="1.10.630.10">
    <property type="entry name" value="Cytochrome P450"/>
    <property type="match status" value="1"/>
</dbReference>
<keyword evidence="5 9" id="KW-0560">Oxidoreductase</keyword>
<gene>
    <name evidence="10" type="ORF">LY89DRAFT_672757</name>
</gene>
<dbReference type="GO" id="GO:0004497">
    <property type="term" value="F:monooxygenase activity"/>
    <property type="evidence" value="ECO:0007669"/>
    <property type="project" value="UniProtKB-KW"/>
</dbReference>
<evidence type="ECO:0000256" key="8">
    <source>
        <dbReference type="PIRSR" id="PIRSR602401-1"/>
    </source>
</evidence>
<evidence type="ECO:0000256" key="6">
    <source>
        <dbReference type="ARBA" id="ARBA00023004"/>
    </source>
</evidence>
<keyword evidence="7 9" id="KW-0503">Monooxygenase</keyword>
<dbReference type="InterPro" id="IPR050121">
    <property type="entry name" value="Cytochrome_P450_monoxygenase"/>
</dbReference>
<dbReference type="GO" id="GO:0016705">
    <property type="term" value="F:oxidoreductase activity, acting on paired donors, with incorporation or reduction of molecular oxygen"/>
    <property type="evidence" value="ECO:0007669"/>
    <property type="project" value="InterPro"/>
</dbReference>
<dbReference type="KEGG" id="psco:LY89DRAFT_672757"/>
<accession>A0A194X028</accession>
<proteinExistence type="inferred from homology"/>
<dbReference type="PRINTS" id="PR00463">
    <property type="entry name" value="EP450I"/>
</dbReference>
<dbReference type="PANTHER" id="PTHR24305:SF29">
    <property type="entry name" value="BENZOATE-PARA-HYDROXYLASE"/>
    <property type="match status" value="1"/>
</dbReference>
<reference evidence="10 11" key="1">
    <citation type="submission" date="2015-10" db="EMBL/GenBank/DDBJ databases">
        <title>Full genome of DAOMC 229536 Phialocephala scopiformis, a fungal endophyte of spruce producing the potent anti-insectan compound rugulosin.</title>
        <authorList>
            <consortium name="DOE Joint Genome Institute"/>
            <person name="Walker A.K."/>
            <person name="Frasz S.L."/>
            <person name="Seifert K.A."/>
            <person name="Miller J.D."/>
            <person name="Mondo S.J."/>
            <person name="Labutti K."/>
            <person name="Lipzen A."/>
            <person name="Dockter R."/>
            <person name="Kennedy M."/>
            <person name="Grigoriev I.V."/>
            <person name="Spatafora J.W."/>
        </authorList>
    </citation>
    <scope>NUCLEOTIDE SEQUENCE [LARGE SCALE GENOMIC DNA]</scope>
    <source>
        <strain evidence="10 11">CBS 120377</strain>
    </source>
</reference>
<keyword evidence="3 8" id="KW-0349">Heme</keyword>
<dbReference type="InterPro" id="IPR002401">
    <property type="entry name" value="Cyt_P450_E_grp-I"/>
</dbReference>
<keyword evidence="6 8" id="KW-0408">Iron</keyword>
<dbReference type="InParanoid" id="A0A194X028"/>
<dbReference type="Proteomes" id="UP000070700">
    <property type="component" value="Unassembled WGS sequence"/>
</dbReference>
<name>A0A194X028_MOLSC</name>
<dbReference type="GO" id="GO:0005506">
    <property type="term" value="F:iron ion binding"/>
    <property type="evidence" value="ECO:0007669"/>
    <property type="project" value="InterPro"/>
</dbReference>
<dbReference type="InterPro" id="IPR017972">
    <property type="entry name" value="Cyt_P450_CS"/>
</dbReference>
<organism evidence="10 11">
    <name type="scientific">Mollisia scopiformis</name>
    <name type="common">Conifer needle endophyte fungus</name>
    <name type="synonym">Phialocephala scopiformis</name>
    <dbReference type="NCBI Taxonomy" id="149040"/>
    <lineage>
        <taxon>Eukaryota</taxon>
        <taxon>Fungi</taxon>
        <taxon>Dikarya</taxon>
        <taxon>Ascomycota</taxon>
        <taxon>Pezizomycotina</taxon>
        <taxon>Leotiomycetes</taxon>
        <taxon>Helotiales</taxon>
        <taxon>Mollisiaceae</taxon>
        <taxon>Mollisia</taxon>
    </lineage>
</organism>
<dbReference type="InterPro" id="IPR036396">
    <property type="entry name" value="Cyt_P450_sf"/>
</dbReference>
<dbReference type="RefSeq" id="XP_018067906.1">
    <property type="nucleotide sequence ID" value="XM_018213307.1"/>
</dbReference>
<comment type="cofactor">
    <cofactor evidence="1 8">
        <name>heme</name>
        <dbReference type="ChEBI" id="CHEBI:30413"/>
    </cofactor>
</comment>
<evidence type="ECO:0000256" key="4">
    <source>
        <dbReference type="ARBA" id="ARBA00022723"/>
    </source>
</evidence>
<dbReference type="GeneID" id="28823033"/>
<evidence type="ECO:0000313" key="10">
    <source>
        <dbReference type="EMBL" id="KUJ13551.1"/>
    </source>
</evidence>
<dbReference type="EMBL" id="KQ947422">
    <property type="protein sequence ID" value="KUJ13551.1"/>
    <property type="molecule type" value="Genomic_DNA"/>
</dbReference>
<dbReference type="SUPFAM" id="SSF48264">
    <property type="entry name" value="Cytochrome P450"/>
    <property type="match status" value="1"/>
</dbReference>
<keyword evidence="4 8" id="KW-0479">Metal-binding</keyword>
<evidence type="ECO:0000256" key="2">
    <source>
        <dbReference type="ARBA" id="ARBA00010617"/>
    </source>
</evidence>
<dbReference type="PROSITE" id="PS00086">
    <property type="entry name" value="CYTOCHROME_P450"/>
    <property type="match status" value="1"/>
</dbReference>
<dbReference type="PANTHER" id="PTHR24305">
    <property type="entry name" value="CYTOCHROME P450"/>
    <property type="match status" value="1"/>
</dbReference>
<evidence type="ECO:0000256" key="7">
    <source>
        <dbReference type="ARBA" id="ARBA00023033"/>
    </source>
</evidence>
<dbReference type="InterPro" id="IPR001128">
    <property type="entry name" value="Cyt_P450"/>
</dbReference>
<evidence type="ECO:0000256" key="9">
    <source>
        <dbReference type="RuleBase" id="RU000461"/>
    </source>
</evidence>
<evidence type="ECO:0000313" key="11">
    <source>
        <dbReference type="Proteomes" id="UP000070700"/>
    </source>
</evidence>